<dbReference type="AlphaFoldDB" id="A0A316VTC9"/>
<accession>A0A316VTC9</accession>
<evidence type="ECO:0000313" key="9">
    <source>
        <dbReference type="Proteomes" id="UP000245783"/>
    </source>
</evidence>
<keyword evidence="4" id="KW-0863">Zinc-finger</keyword>
<reference evidence="8 9" key="1">
    <citation type="journal article" date="2018" name="Mol. Biol. Evol.">
        <title>Broad Genomic Sampling Reveals a Smut Pathogenic Ancestry of the Fungal Clade Ustilaginomycotina.</title>
        <authorList>
            <person name="Kijpornyongpan T."/>
            <person name="Mondo S.J."/>
            <person name="Barry K."/>
            <person name="Sandor L."/>
            <person name="Lee J."/>
            <person name="Lipzen A."/>
            <person name="Pangilinan J."/>
            <person name="LaButti K."/>
            <person name="Hainaut M."/>
            <person name="Henrissat B."/>
            <person name="Grigoriev I.V."/>
            <person name="Spatafora J.W."/>
            <person name="Aime M.C."/>
        </authorList>
    </citation>
    <scope>NUCLEOTIDE SEQUENCE [LARGE SCALE GENOMIC DNA]</scope>
    <source>
        <strain evidence="8 9">MCA 4658</strain>
    </source>
</reference>
<evidence type="ECO:0000256" key="4">
    <source>
        <dbReference type="PROSITE-ProRule" id="PRU00175"/>
    </source>
</evidence>
<feature type="domain" description="PNPLA" evidence="7">
    <location>
        <begin position="517"/>
        <end position="735"/>
    </location>
</feature>
<dbReference type="PROSITE" id="PS51635">
    <property type="entry name" value="PNPLA"/>
    <property type="match status" value="1"/>
</dbReference>
<feature type="short sequence motif" description="GXSXG" evidence="5">
    <location>
        <begin position="554"/>
        <end position="558"/>
    </location>
</feature>
<dbReference type="PROSITE" id="PS50089">
    <property type="entry name" value="ZF_RING_2"/>
    <property type="match status" value="1"/>
</dbReference>
<dbReference type="GeneID" id="37038177"/>
<proteinExistence type="predicted"/>
<dbReference type="GO" id="GO:0016042">
    <property type="term" value="P:lipid catabolic process"/>
    <property type="evidence" value="ECO:0007669"/>
    <property type="project" value="UniProtKB-UniRule"/>
</dbReference>
<feature type="domain" description="RING-type" evidence="6">
    <location>
        <begin position="450"/>
        <end position="492"/>
    </location>
</feature>
<evidence type="ECO:0000259" key="6">
    <source>
        <dbReference type="PROSITE" id="PS50089"/>
    </source>
</evidence>
<keyword evidence="4" id="KW-0479">Metal-binding</keyword>
<feature type="short sequence motif" description="GXGXXG" evidence="5">
    <location>
        <begin position="521"/>
        <end position="526"/>
    </location>
</feature>
<evidence type="ECO:0008006" key="10">
    <source>
        <dbReference type="Google" id="ProtNLM"/>
    </source>
</evidence>
<dbReference type="Pfam" id="PF01734">
    <property type="entry name" value="Patatin"/>
    <property type="match status" value="1"/>
</dbReference>
<dbReference type="GO" id="GO:0016020">
    <property type="term" value="C:membrane"/>
    <property type="evidence" value="ECO:0007669"/>
    <property type="project" value="TreeGrafter"/>
</dbReference>
<dbReference type="Proteomes" id="UP000245783">
    <property type="component" value="Unassembled WGS sequence"/>
</dbReference>
<feature type="active site" description="Proton acceptor" evidence="5">
    <location>
        <position position="722"/>
    </location>
</feature>
<dbReference type="GO" id="GO:0047499">
    <property type="term" value="F:calcium-independent phospholipase A2 activity"/>
    <property type="evidence" value="ECO:0007669"/>
    <property type="project" value="TreeGrafter"/>
</dbReference>
<evidence type="ECO:0000256" key="2">
    <source>
        <dbReference type="ARBA" id="ARBA00022963"/>
    </source>
</evidence>
<dbReference type="Gene3D" id="3.40.1090.10">
    <property type="entry name" value="Cytosolic phospholipase A2 catalytic domain"/>
    <property type="match status" value="1"/>
</dbReference>
<organism evidence="8 9">
    <name type="scientific">Ceraceosorus guamensis</name>
    <dbReference type="NCBI Taxonomy" id="1522189"/>
    <lineage>
        <taxon>Eukaryota</taxon>
        <taxon>Fungi</taxon>
        <taxon>Dikarya</taxon>
        <taxon>Basidiomycota</taxon>
        <taxon>Ustilaginomycotina</taxon>
        <taxon>Exobasidiomycetes</taxon>
        <taxon>Ceraceosorales</taxon>
        <taxon>Ceraceosoraceae</taxon>
        <taxon>Ceraceosorus</taxon>
    </lineage>
</organism>
<dbReference type="InParanoid" id="A0A316VTC9"/>
<evidence type="ECO:0000256" key="1">
    <source>
        <dbReference type="ARBA" id="ARBA00022801"/>
    </source>
</evidence>
<sequence>MLQALIMDALWKIQPPSNSDYCTTAQGAALDCHVGCKEMHDVSVPVPGLVPKSGSANIHRYWDPLTWHDTNPIVYLDCEGFGGSNEPQALDWLSRVAAVSMEPSTRNRRNLIEELIPMLTYAFSDVIVLVVDSTKTMEAKVASLIERLKAGAERVSNMKIKPCLVVVCTKTEEQKFGTLGGKPDVEDWSTYFSDLKFRKLAPLSSLEFIEDIAGLSKLLRALRVSVHQARDDVGFLVNQMQLTAHFRKAMASLERVSDGSARFDWIQATRELRPLPETLEARLIASANAFLTPSPASDNFAEIVRGELLAHLARCIYDWKRDTASDIMEDSIPKMFKEELSSLEEHVKNLEPCAYANKVGHACINLRGSHQRHQFLDKSGSPARSLKGEFKPAAPWPLPAFEVIVRRHLATVRQLYEDAGVSKAYSSLQKPRDCSQTPGYLLSRPKSNSVCLRCLIDPPHYALKCGHALCKVCQARFSIPGDSARAICPLHETDRLEATPGPVCPSPLQEGCGHRILSLSGGGVRGLSQLIILEKLSEATYWIPIACLFDLVVGTSIGGCLALALLHGEEDRVSLTISDGKSHSNGRAAFKLALNGCFESKQRVSWLQWLWTTDKAVRYWPDGLRAAMMGLLSRQGGSGAEAHFPMFSGREQFPHRRMPHIAVYASRLLDAWVSQAIPNFIMGTDKSCSVSESITLLDAAQATSAAWPYLPPHVVGGIEYFDGAFSANTPARLGQDLAQELWKSSCLDFIVSIGTGIVQAPSQEDLSRGPATYSRILVACAAALTDHTGEHGAPVGPPDRQAVFNPAWDQKLSGVDKVEDMEKIEKKTLEWCSRQEVSDQIRGTARKLLSLTWYVDPTDRVDSGGVTTLHIKSRLPRAEAVKLVQKELQECRKQSTGAPGTNAYKLFEIGSRRGLIWLDVEQIFRNFPGSQYESAYSCLLDIELKVSTPEGSEPLELFIKYGHGSEKQPISNGNPWISP</sequence>
<dbReference type="PANTHER" id="PTHR24185:SF1">
    <property type="entry name" value="CALCIUM-INDEPENDENT PHOSPHOLIPASE A2-GAMMA"/>
    <property type="match status" value="1"/>
</dbReference>
<dbReference type="GO" id="GO:0008270">
    <property type="term" value="F:zinc ion binding"/>
    <property type="evidence" value="ECO:0007669"/>
    <property type="project" value="UniProtKB-KW"/>
</dbReference>
<evidence type="ECO:0000256" key="3">
    <source>
        <dbReference type="ARBA" id="ARBA00023098"/>
    </source>
</evidence>
<evidence type="ECO:0000256" key="5">
    <source>
        <dbReference type="PROSITE-ProRule" id="PRU01161"/>
    </source>
</evidence>
<name>A0A316VTC9_9BASI</name>
<feature type="short sequence motif" description="DGA/G" evidence="5">
    <location>
        <begin position="722"/>
        <end position="724"/>
    </location>
</feature>
<dbReference type="InterPro" id="IPR002641">
    <property type="entry name" value="PNPLA_dom"/>
</dbReference>
<feature type="active site" description="Nucleophile" evidence="5">
    <location>
        <position position="556"/>
    </location>
</feature>
<evidence type="ECO:0000313" key="8">
    <source>
        <dbReference type="EMBL" id="PWN40846.1"/>
    </source>
</evidence>
<dbReference type="InterPro" id="IPR001841">
    <property type="entry name" value="Znf_RING"/>
</dbReference>
<dbReference type="STRING" id="1522189.A0A316VTC9"/>
<keyword evidence="4" id="KW-0862">Zinc</keyword>
<dbReference type="OrthoDB" id="2963263at2759"/>
<keyword evidence="1 5" id="KW-0378">Hydrolase</keyword>
<dbReference type="GO" id="GO:0046486">
    <property type="term" value="P:glycerolipid metabolic process"/>
    <property type="evidence" value="ECO:0007669"/>
    <property type="project" value="UniProtKB-ARBA"/>
</dbReference>
<keyword evidence="3 5" id="KW-0443">Lipid metabolism</keyword>
<dbReference type="GO" id="GO:0019369">
    <property type="term" value="P:arachidonate metabolic process"/>
    <property type="evidence" value="ECO:0007669"/>
    <property type="project" value="TreeGrafter"/>
</dbReference>
<keyword evidence="9" id="KW-1185">Reference proteome</keyword>
<gene>
    <name evidence="8" type="ORF">IE81DRAFT_348863</name>
</gene>
<keyword evidence="2 5" id="KW-0442">Lipid degradation</keyword>
<dbReference type="PANTHER" id="PTHR24185">
    <property type="entry name" value="CALCIUM-INDEPENDENT PHOSPHOLIPASE A2-GAMMA"/>
    <property type="match status" value="1"/>
</dbReference>
<evidence type="ECO:0000259" key="7">
    <source>
        <dbReference type="PROSITE" id="PS51635"/>
    </source>
</evidence>
<dbReference type="RefSeq" id="XP_025368006.1">
    <property type="nucleotide sequence ID" value="XM_025516307.1"/>
</dbReference>
<dbReference type="InterPro" id="IPR016035">
    <property type="entry name" value="Acyl_Trfase/lysoPLipase"/>
</dbReference>
<dbReference type="EMBL" id="KZ819405">
    <property type="protein sequence ID" value="PWN40846.1"/>
    <property type="molecule type" value="Genomic_DNA"/>
</dbReference>
<protein>
    <recommendedName>
        <fullName evidence="10">FabD/lysophospholipase-like protein</fullName>
    </recommendedName>
</protein>
<dbReference type="SUPFAM" id="SSF52151">
    <property type="entry name" value="FabD/lysophospholipase-like"/>
    <property type="match status" value="1"/>
</dbReference>